<reference evidence="1 2" key="1">
    <citation type="submission" date="2021-06" db="EMBL/GenBank/DDBJ databases">
        <title>Caerostris extrusa draft genome.</title>
        <authorList>
            <person name="Kono N."/>
            <person name="Arakawa K."/>
        </authorList>
    </citation>
    <scope>NUCLEOTIDE SEQUENCE [LARGE SCALE GENOMIC DNA]</scope>
</reference>
<evidence type="ECO:0000313" key="1">
    <source>
        <dbReference type="EMBL" id="GIY47237.1"/>
    </source>
</evidence>
<accession>A0AAV4TQM8</accession>
<name>A0AAV4TQM8_CAEEX</name>
<dbReference type="EMBL" id="BPLR01011551">
    <property type="protein sequence ID" value="GIY47237.1"/>
    <property type="molecule type" value="Genomic_DNA"/>
</dbReference>
<protein>
    <submittedName>
        <fullName evidence="1">Uncharacterized protein</fullName>
    </submittedName>
</protein>
<dbReference type="AlphaFoldDB" id="A0AAV4TQM8"/>
<sequence>MHGITCFSDSMCSFRTVVALELFGQKMAIFSAAEHKMEFNQYFSKAEKRTETPVEQHSSILEMENSPPYFPPSSPSLIRFRDPPRVIPSIPNTSSLIFEQVGNRK</sequence>
<gene>
    <name evidence="1" type="ORF">CEXT_55331</name>
</gene>
<evidence type="ECO:0000313" key="2">
    <source>
        <dbReference type="Proteomes" id="UP001054945"/>
    </source>
</evidence>
<organism evidence="1 2">
    <name type="scientific">Caerostris extrusa</name>
    <name type="common">Bark spider</name>
    <name type="synonym">Caerostris bankana</name>
    <dbReference type="NCBI Taxonomy" id="172846"/>
    <lineage>
        <taxon>Eukaryota</taxon>
        <taxon>Metazoa</taxon>
        <taxon>Ecdysozoa</taxon>
        <taxon>Arthropoda</taxon>
        <taxon>Chelicerata</taxon>
        <taxon>Arachnida</taxon>
        <taxon>Araneae</taxon>
        <taxon>Araneomorphae</taxon>
        <taxon>Entelegynae</taxon>
        <taxon>Araneoidea</taxon>
        <taxon>Araneidae</taxon>
        <taxon>Caerostris</taxon>
    </lineage>
</organism>
<comment type="caution">
    <text evidence="1">The sequence shown here is derived from an EMBL/GenBank/DDBJ whole genome shotgun (WGS) entry which is preliminary data.</text>
</comment>
<proteinExistence type="predicted"/>
<keyword evidence="2" id="KW-1185">Reference proteome</keyword>
<dbReference type="Proteomes" id="UP001054945">
    <property type="component" value="Unassembled WGS sequence"/>
</dbReference>